<evidence type="ECO:0000256" key="1">
    <source>
        <dbReference type="ARBA" id="ARBA00022679"/>
    </source>
</evidence>
<evidence type="ECO:0000313" key="4">
    <source>
        <dbReference type="Proteomes" id="UP000613266"/>
    </source>
</evidence>
<protein>
    <submittedName>
        <fullName evidence="3">Class I SAM-dependent methyltransferase</fullName>
    </submittedName>
</protein>
<dbReference type="Gene3D" id="3.40.50.150">
    <property type="entry name" value="Vaccinia Virus protein VP39"/>
    <property type="match status" value="1"/>
</dbReference>
<evidence type="ECO:0000259" key="2">
    <source>
        <dbReference type="Pfam" id="PF13649"/>
    </source>
</evidence>
<dbReference type="EMBL" id="JAEDAK010000004">
    <property type="protein sequence ID" value="MBH9576825.1"/>
    <property type="molecule type" value="Genomic_DNA"/>
</dbReference>
<dbReference type="PANTHER" id="PTHR43861:SF3">
    <property type="entry name" value="PUTATIVE (AFU_ORTHOLOGUE AFUA_2G14390)-RELATED"/>
    <property type="match status" value="1"/>
</dbReference>
<organism evidence="3 4">
    <name type="scientific">Inhella proteolytica</name>
    <dbReference type="NCBI Taxonomy" id="2795029"/>
    <lineage>
        <taxon>Bacteria</taxon>
        <taxon>Pseudomonadati</taxon>
        <taxon>Pseudomonadota</taxon>
        <taxon>Betaproteobacteria</taxon>
        <taxon>Burkholderiales</taxon>
        <taxon>Sphaerotilaceae</taxon>
        <taxon>Inhella</taxon>
    </lineage>
</organism>
<dbReference type="Proteomes" id="UP000613266">
    <property type="component" value="Unassembled WGS sequence"/>
</dbReference>
<dbReference type="PANTHER" id="PTHR43861">
    <property type="entry name" value="TRANS-ACONITATE 2-METHYLTRANSFERASE-RELATED"/>
    <property type="match status" value="1"/>
</dbReference>
<dbReference type="InterPro" id="IPR029063">
    <property type="entry name" value="SAM-dependent_MTases_sf"/>
</dbReference>
<name>A0A931J610_9BURK</name>
<feature type="domain" description="Methyltransferase" evidence="2">
    <location>
        <begin position="41"/>
        <end position="132"/>
    </location>
</feature>
<proteinExistence type="predicted"/>
<gene>
    <name evidence="3" type="ORF">I7X39_07905</name>
</gene>
<dbReference type="AlphaFoldDB" id="A0A931J610"/>
<sequence length="210" mass="23842">MHDYYATRAPYYDAVYAKPERAADIAWLQATLPEVFAGHQVLEIACGTGFWTPWIARTAQRLVATDGTAEPLALARARPGCEAVHFQQADAYALPAELQGFDAAFAGLWFSHVPRERQAEFLDGLHGRLQPGARVVMIDNNEVQLGDWPIAETDAHGNTFQHRSTHDGVVHPVLKNFPTEAEWRQLLADRATDIEWRMLENFWWVSYRLR</sequence>
<keyword evidence="3" id="KW-0489">Methyltransferase</keyword>
<keyword evidence="1" id="KW-0808">Transferase</keyword>
<reference evidence="3" key="1">
    <citation type="submission" date="2020-12" db="EMBL/GenBank/DDBJ databases">
        <title>The genome sequence of Inhella sp. 1Y17.</title>
        <authorList>
            <person name="Liu Y."/>
        </authorList>
    </citation>
    <scope>NUCLEOTIDE SEQUENCE</scope>
    <source>
        <strain evidence="3">1Y17</strain>
    </source>
</reference>
<comment type="caution">
    <text evidence="3">The sequence shown here is derived from an EMBL/GenBank/DDBJ whole genome shotgun (WGS) entry which is preliminary data.</text>
</comment>
<dbReference type="CDD" id="cd02440">
    <property type="entry name" value="AdoMet_MTases"/>
    <property type="match status" value="1"/>
</dbReference>
<dbReference type="RefSeq" id="WP_198110433.1">
    <property type="nucleotide sequence ID" value="NZ_JAEDAK010000004.1"/>
</dbReference>
<dbReference type="InterPro" id="IPR041698">
    <property type="entry name" value="Methyltransf_25"/>
</dbReference>
<evidence type="ECO:0000313" key="3">
    <source>
        <dbReference type="EMBL" id="MBH9576825.1"/>
    </source>
</evidence>
<accession>A0A931J610</accession>
<keyword evidence="4" id="KW-1185">Reference proteome</keyword>
<dbReference type="SUPFAM" id="SSF53335">
    <property type="entry name" value="S-adenosyl-L-methionine-dependent methyltransferases"/>
    <property type="match status" value="1"/>
</dbReference>
<dbReference type="GO" id="GO:0008168">
    <property type="term" value="F:methyltransferase activity"/>
    <property type="evidence" value="ECO:0007669"/>
    <property type="project" value="UniProtKB-KW"/>
</dbReference>
<dbReference type="Pfam" id="PF13649">
    <property type="entry name" value="Methyltransf_25"/>
    <property type="match status" value="1"/>
</dbReference>
<dbReference type="GO" id="GO:0032259">
    <property type="term" value="P:methylation"/>
    <property type="evidence" value="ECO:0007669"/>
    <property type="project" value="UniProtKB-KW"/>
</dbReference>